<name>A0A9Q3J6F4_9BASI</name>
<dbReference type="GO" id="GO:0004519">
    <property type="term" value="F:endonuclease activity"/>
    <property type="evidence" value="ECO:0007669"/>
    <property type="project" value="UniProtKB-KW"/>
</dbReference>
<keyword evidence="10" id="KW-1185">Reference proteome</keyword>
<dbReference type="GO" id="GO:0003964">
    <property type="term" value="F:RNA-directed DNA polymerase activity"/>
    <property type="evidence" value="ECO:0007669"/>
    <property type="project" value="UniProtKB-KW"/>
</dbReference>
<dbReference type="AlphaFoldDB" id="A0A9Q3J6F4"/>
<comment type="caution">
    <text evidence="9">The sequence shown here is derived from an EMBL/GenBank/DDBJ whole genome shotgun (WGS) entry which is preliminary data.</text>
</comment>
<feature type="domain" description="Reverse transcriptase RNase H-like" evidence="8">
    <location>
        <begin position="23"/>
        <end position="130"/>
    </location>
</feature>
<feature type="region of interest" description="Disordered" evidence="7">
    <location>
        <begin position="192"/>
        <end position="212"/>
    </location>
</feature>
<evidence type="ECO:0000256" key="7">
    <source>
        <dbReference type="SAM" id="MobiDB-lite"/>
    </source>
</evidence>
<dbReference type="SUPFAM" id="SSF56672">
    <property type="entry name" value="DNA/RNA polymerases"/>
    <property type="match status" value="1"/>
</dbReference>
<evidence type="ECO:0000313" key="9">
    <source>
        <dbReference type="EMBL" id="MBW0556409.1"/>
    </source>
</evidence>
<dbReference type="Proteomes" id="UP000765509">
    <property type="component" value="Unassembled WGS sequence"/>
</dbReference>
<dbReference type="InterPro" id="IPR043502">
    <property type="entry name" value="DNA/RNA_pol_sf"/>
</dbReference>
<keyword evidence="6" id="KW-0695">RNA-directed DNA polymerase</keyword>
<proteinExistence type="predicted"/>
<reference evidence="9" key="1">
    <citation type="submission" date="2021-03" db="EMBL/GenBank/DDBJ databases">
        <title>Draft genome sequence of rust myrtle Austropuccinia psidii MF-1, a brazilian biotype.</title>
        <authorList>
            <person name="Quecine M.C."/>
            <person name="Pachon D.M.R."/>
            <person name="Bonatelli M.L."/>
            <person name="Correr F.H."/>
            <person name="Franceschini L.M."/>
            <person name="Leite T.F."/>
            <person name="Margarido G.R.A."/>
            <person name="Almeida C.A."/>
            <person name="Ferrarezi J.A."/>
            <person name="Labate C.A."/>
        </authorList>
    </citation>
    <scope>NUCLEOTIDE SEQUENCE</scope>
    <source>
        <strain evidence="9">MF-1</strain>
    </source>
</reference>
<keyword evidence="4" id="KW-0255">Endonuclease</keyword>
<evidence type="ECO:0000256" key="1">
    <source>
        <dbReference type="ARBA" id="ARBA00022679"/>
    </source>
</evidence>
<keyword evidence="3" id="KW-0540">Nuclease</keyword>
<dbReference type="InterPro" id="IPR050951">
    <property type="entry name" value="Retrovirus_Pol_polyprotein"/>
</dbReference>
<evidence type="ECO:0000313" key="10">
    <source>
        <dbReference type="Proteomes" id="UP000765509"/>
    </source>
</evidence>
<evidence type="ECO:0000256" key="3">
    <source>
        <dbReference type="ARBA" id="ARBA00022722"/>
    </source>
</evidence>
<accession>A0A9Q3J6F4</accession>
<gene>
    <name evidence="9" type="ORF">O181_096124</name>
</gene>
<organism evidence="9 10">
    <name type="scientific">Austropuccinia psidii MF-1</name>
    <dbReference type="NCBI Taxonomy" id="1389203"/>
    <lineage>
        <taxon>Eukaryota</taxon>
        <taxon>Fungi</taxon>
        <taxon>Dikarya</taxon>
        <taxon>Basidiomycota</taxon>
        <taxon>Pucciniomycotina</taxon>
        <taxon>Pucciniomycetes</taxon>
        <taxon>Pucciniales</taxon>
        <taxon>Sphaerophragmiaceae</taxon>
        <taxon>Austropuccinia</taxon>
    </lineage>
</organism>
<dbReference type="EMBL" id="AVOT02063851">
    <property type="protein sequence ID" value="MBW0556409.1"/>
    <property type="molecule type" value="Genomic_DNA"/>
</dbReference>
<keyword evidence="2" id="KW-0548">Nucleotidyltransferase</keyword>
<sequence>MRDTYERIKHELTNAPVLILPEFELPFRLYIDAACSQRLGASLHQRQIVDVEPKEGVVCYIFKKMKESKAMFRATQNKLLFVFWALENLHYYLEGAIFEVYTDCKKLKSLLNMNTTNTHMLRCQIDIQEYRVNMTIIYKEDKSHTNEDGLHRWPLENLKRSPAYDPEVAAKIPIHFMEIDRRRRFRFYEWEPESSTPETHPSEPEGTGTLIL</sequence>
<dbReference type="PANTHER" id="PTHR37984:SF5">
    <property type="entry name" value="PROTEIN NYNRIN-LIKE"/>
    <property type="match status" value="1"/>
</dbReference>
<dbReference type="OrthoDB" id="5985335at2759"/>
<evidence type="ECO:0000256" key="6">
    <source>
        <dbReference type="ARBA" id="ARBA00022918"/>
    </source>
</evidence>
<evidence type="ECO:0000256" key="5">
    <source>
        <dbReference type="ARBA" id="ARBA00022801"/>
    </source>
</evidence>
<evidence type="ECO:0000256" key="2">
    <source>
        <dbReference type="ARBA" id="ARBA00022695"/>
    </source>
</evidence>
<dbReference type="PANTHER" id="PTHR37984">
    <property type="entry name" value="PROTEIN CBG26694"/>
    <property type="match status" value="1"/>
</dbReference>
<dbReference type="GO" id="GO:0016787">
    <property type="term" value="F:hydrolase activity"/>
    <property type="evidence" value="ECO:0007669"/>
    <property type="project" value="UniProtKB-KW"/>
</dbReference>
<dbReference type="InterPro" id="IPR041373">
    <property type="entry name" value="RT_RNaseH"/>
</dbReference>
<keyword evidence="1" id="KW-0808">Transferase</keyword>
<evidence type="ECO:0000259" key="8">
    <source>
        <dbReference type="Pfam" id="PF17917"/>
    </source>
</evidence>
<evidence type="ECO:0000256" key="4">
    <source>
        <dbReference type="ARBA" id="ARBA00022759"/>
    </source>
</evidence>
<dbReference type="Pfam" id="PF17917">
    <property type="entry name" value="RT_RNaseH"/>
    <property type="match status" value="1"/>
</dbReference>
<keyword evidence="5" id="KW-0378">Hydrolase</keyword>
<protein>
    <recommendedName>
        <fullName evidence="8">Reverse transcriptase RNase H-like domain-containing protein</fullName>
    </recommendedName>
</protein>